<dbReference type="CDD" id="cd02037">
    <property type="entry name" value="Mrp_NBP35"/>
    <property type="match status" value="1"/>
</dbReference>
<keyword evidence="5 6" id="KW-0411">Iron-sulfur</keyword>
<protein>
    <recommendedName>
        <fullName evidence="6">Iron-sulfur cluster carrier protein</fullName>
    </recommendedName>
</protein>
<evidence type="ECO:0000256" key="5">
    <source>
        <dbReference type="ARBA" id="ARBA00023014"/>
    </source>
</evidence>
<comment type="subunit">
    <text evidence="6">Homodimer.</text>
</comment>
<accession>A0A1I4VTH4</accession>
<comment type="similarity">
    <text evidence="6">Belongs to the Mrp/NBP35 ATP-binding proteins family.</text>
</comment>
<dbReference type="PANTHER" id="PTHR23264:SF19">
    <property type="entry name" value="CYTOSOLIC FE-S CLUSTER ASSEMBLY FACTOR NUBP2"/>
    <property type="match status" value="1"/>
</dbReference>
<dbReference type="GO" id="GO:0016887">
    <property type="term" value="F:ATP hydrolysis activity"/>
    <property type="evidence" value="ECO:0007669"/>
    <property type="project" value="UniProtKB-UniRule"/>
</dbReference>
<keyword evidence="3 6" id="KW-0067">ATP-binding</keyword>
<comment type="function">
    <text evidence="6">Binds and transfers iron-sulfur (Fe-S) clusters to target apoproteins. Can hydrolyze ATP.</text>
</comment>
<gene>
    <name evidence="7" type="ORF">SAMN05660836_02452</name>
</gene>
<dbReference type="HAMAP" id="MF_02040">
    <property type="entry name" value="Mrp_NBP35"/>
    <property type="match status" value="1"/>
</dbReference>
<dbReference type="GO" id="GO:0046872">
    <property type="term" value="F:metal ion binding"/>
    <property type="evidence" value="ECO:0007669"/>
    <property type="project" value="UniProtKB-KW"/>
</dbReference>
<dbReference type="RefSeq" id="WP_093396159.1">
    <property type="nucleotide sequence ID" value="NZ_FOUU01000011.1"/>
</dbReference>
<name>A0A1I4VTH4_9BACT</name>
<dbReference type="Gene3D" id="3.40.50.300">
    <property type="entry name" value="P-loop containing nucleotide triphosphate hydrolases"/>
    <property type="match status" value="1"/>
</dbReference>
<dbReference type="PANTHER" id="PTHR23264">
    <property type="entry name" value="NUCLEOTIDE-BINDING PROTEIN NBP35 YEAST -RELATED"/>
    <property type="match status" value="1"/>
</dbReference>
<dbReference type="GO" id="GO:0140663">
    <property type="term" value="F:ATP-dependent FeS chaperone activity"/>
    <property type="evidence" value="ECO:0007669"/>
    <property type="project" value="InterPro"/>
</dbReference>
<keyword evidence="6" id="KW-0378">Hydrolase</keyword>
<sequence>MTESKSCKSCTEVSCSAKRRKEGESEEEFAKRQKRAQRLCGIRRRLVVMSGKGGVGKSTVAVNLAVALAMKGYRTGLLDVDIHGPSVPTLLGMEGRPLYGQEEGLIPVECDGLKVISAGFLLRSPEDAVVWRGPMKSNIIRQFIEEVIWGELDYLVVDCPPGTGDEPLSVCHTLERVDGALIVTTPQKLAAVDVMKCINFCRAVRVPIVGLIENMSGFVCAVCKSVTNIFKKGGGRELSEKMGVPFLGSIPIDPEIVAAGDEGRPFVRAFPDSPATKEILKIVGEIENRFPEEVKEKEPREVCV</sequence>
<evidence type="ECO:0000256" key="3">
    <source>
        <dbReference type="ARBA" id="ARBA00022840"/>
    </source>
</evidence>
<keyword evidence="1 6" id="KW-0479">Metal-binding</keyword>
<evidence type="ECO:0000256" key="2">
    <source>
        <dbReference type="ARBA" id="ARBA00022741"/>
    </source>
</evidence>
<keyword evidence="8" id="KW-1185">Reference proteome</keyword>
<keyword evidence="4 6" id="KW-0408">Iron</keyword>
<dbReference type="Pfam" id="PF10609">
    <property type="entry name" value="ParA"/>
    <property type="match status" value="1"/>
</dbReference>
<reference evidence="7 8" key="1">
    <citation type="submission" date="2016-10" db="EMBL/GenBank/DDBJ databases">
        <authorList>
            <person name="de Groot N.N."/>
        </authorList>
    </citation>
    <scope>NUCLEOTIDE SEQUENCE [LARGE SCALE GENOMIC DNA]</scope>
    <source>
        <strain evidence="7 8">DSM 9990</strain>
    </source>
</reference>
<evidence type="ECO:0000256" key="4">
    <source>
        <dbReference type="ARBA" id="ARBA00023004"/>
    </source>
</evidence>
<dbReference type="Proteomes" id="UP000199611">
    <property type="component" value="Unassembled WGS sequence"/>
</dbReference>
<dbReference type="SUPFAM" id="SSF52540">
    <property type="entry name" value="P-loop containing nucleoside triphosphate hydrolases"/>
    <property type="match status" value="1"/>
</dbReference>
<evidence type="ECO:0000256" key="1">
    <source>
        <dbReference type="ARBA" id="ARBA00022723"/>
    </source>
</evidence>
<evidence type="ECO:0000313" key="8">
    <source>
        <dbReference type="Proteomes" id="UP000199611"/>
    </source>
</evidence>
<feature type="binding site" evidence="6">
    <location>
        <begin position="51"/>
        <end position="58"/>
    </location>
    <ligand>
        <name>ATP</name>
        <dbReference type="ChEBI" id="CHEBI:30616"/>
    </ligand>
</feature>
<dbReference type="AlphaFoldDB" id="A0A1I4VTH4"/>
<organism evidence="7 8">
    <name type="scientific">Thermodesulforhabdus norvegica</name>
    <dbReference type="NCBI Taxonomy" id="39841"/>
    <lineage>
        <taxon>Bacteria</taxon>
        <taxon>Pseudomonadati</taxon>
        <taxon>Thermodesulfobacteriota</taxon>
        <taxon>Syntrophobacteria</taxon>
        <taxon>Syntrophobacterales</taxon>
        <taxon>Thermodesulforhabdaceae</taxon>
        <taxon>Thermodesulforhabdus</taxon>
    </lineage>
</organism>
<dbReference type="InterPro" id="IPR027417">
    <property type="entry name" value="P-loop_NTPase"/>
</dbReference>
<keyword evidence="2 6" id="KW-0547">Nucleotide-binding</keyword>
<dbReference type="PROSITE" id="PS01215">
    <property type="entry name" value="MRP"/>
    <property type="match status" value="1"/>
</dbReference>
<dbReference type="InterPro" id="IPR033756">
    <property type="entry name" value="YlxH/NBP35"/>
</dbReference>
<evidence type="ECO:0000313" key="7">
    <source>
        <dbReference type="EMBL" id="SFN04296.1"/>
    </source>
</evidence>
<dbReference type="GO" id="GO:0051536">
    <property type="term" value="F:iron-sulfur cluster binding"/>
    <property type="evidence" value="ECO:0007669"/>
    <property type="project" value="UniProtKB-UniRule"/>
</dbReference>
<dbReference type="OrthoDB" id="9809679at2"/>
<proteinExistence type="inferred from homology"/>
<dbReference type="GO" id="GO:0016226">
    <property type="term" value="P:iron-sulfur cluster assembly"/>
    <property type="evidence" value="ECO:0007669"/>
    <property type="project" value="InterPro"/>
</dbReference>
<dbReference type="InterPro" id="IPR019591">
    <property type="entry name" value="Mrp/NBP35_ATP-bd"/>
</dbReference>
<dbReference type="EMBL" id="FOUU01000011">
    <property type="protein sequence ID" value="SFN04296.1"/>
    <property type="molecule type" value="Genomic_DNA"/>
</dbReference>
<dbReference type="InterPro" id="IPR000808">
    <property type="entry name" value="Mrp-like_CS"/>
</dbReference>
<dbReference type="FunFam" id="3.40.50.300:FF:001119">
    <property type="entry name" value="Iron-sulfur cluster carrier protein"/>
    <property type="match status" value="1"/>
</dbReference>
<evidence type="ECO:0000256" key="6">
    <source>
        <dbReference type="HAMAP-Rule" id="MF_02040"/>
    </source>
</evidence>
<dbReference type="STRING" id="39841.SAMN05660836_02452"/>
<dbReference type="GO" id="GO:0005524">
    <property type="term" value="F:ATP binding"/>
    <property type="evidence" value="ECO:0007669"/>
    <property type="project" value="UniProtKB-UniRule"/>
</dbReference>
<dbReference type="GO" id="GO:0005829">
    <property type="term" value="C:cytosol"/>
    <property type="evidence" value="ECO:0007669"/>
    <property type="project" value="TreeGrafter"/>
</dbReference>